<proteinExistence type="predicted"/>
<evidence type="ECO:0000313" key="2">
    <source>
        <dbReference type="Proteomes" id="UP000244128"/>
    </source>
</evidence>
<name>A0A2T5HXY2_9PROT</name>
<dbReference type="SUPFAM" id="SSF52540">
    <property type="entry name" value="P-loop containing nucleoside triphosphate hydrolases"/>
    <property type="match status" value="1"/>
</dbReference>
<dbReference type="Gene3D" id="3.40.50.300">
    <property type="entry name" value="P-loop containing nucleotide triphosphate hydrolases"/>
    <property type="match status" value="1"/>
</dbReference>
<comment type="caution">
    <text evidence="1">The sequence shown here is derived from an EMBL/GenBank/DDBJ whole genome shotgun (WGS) entry which is preliminary data.</text>
</comment>
<evidence type="ECO:0008006" key="3">
    <source>
        <dbReference type="Google" id="ProtNLM"/>
    </source>
</evidence>
<organism evidence="1 2">
    <name type="scientific">Nitrosomonas oligotropha</name>
    <dbReference type="NCBI Taxonomy" id="42354"/>
    <lineage>
        <taxon>Bacteria</taxon>
        <taxon>Pseudomonadati</taxon>
        <taxon>Pseudomonadota</taxon>
        <taxon>Betaproteobacteria</taxon>
        <taxon>Nitrosomonadales</taxon>
        <taxon>Nitrosomonadaceae</taxon>
        <taxon>Nitrosomonas</taxon>
    </lineage>
</organism>
<evidence type="ECO:0000313" key="1">
    <source>
        <dbReference type="EMBL" id="PTQ76441.1"/>
    </source>
</evidence>
<sequence length="805" mass="92656">MNTDLAFNIYKSLLLEIQTASTLNEAETRFKIIDRIFKEVLGWDNSNFRLEPYIDSIGYADYLLQDNNISALVVEAKKSSSELIDTKSRCIGYYEAGGTALRSAKEGLVQAQAYCLQSGVTFAVLTSGLQWIAFWAIRENGKPPFEGKAVVFPNLESISESFAIFYDLFSKEGVREQLFKQHIRGSEGTPIISSDKLESVRKQEHIKLLSRSQLAADIEILFKKFFSDISGENNPEMLAECFVESKESKEAEIGLEKIARNVLENIGLVSSENGNELQNQIKISVERNSGDFVLIVGNKGSGKTTFIDRFFSQIITKDLKSKCLVIRLDLANSDGDESNINKWLSNYLVTQLEYEMFGKDGPSYNDLQGVFYDEYHRWKSCELEGLYNKDKEEFKIEFGRHIQKLRNEDTHSYVIKLLIKVVNSFLRLPCIVFDNTDHYPKSFQEKVFQHAQSINRAVLSFIICPITDKTVWQLSKSGPLQSYHSHSFYLPVPQSKEILKKRVSYLRAKVNEEAKRNRKDYILSKGLRLQIKDLQAFAVCIDEIFVNTDYVSRTISWLSNHDIRRGLIIAERVITSPQISMENLIATVVNGKKLVIPELRIQQALLYGAYNQFKQDHSEYILNLFTVSPRNITTPLIKPSIVRLLIDIKNTATEGEDEYISIADISNYFESCGIAANTPYSHLKELLNYRLIEPYDPNDDEVYPEQRIRITHSGQLHFEFLNNGYIYLTSMALTTPIRSYGAIDQMRDLLSKRQDRASWDQIKKLFVEYLIEEDKKFFIIPTHDQYVSQSNMRKELLHKWVNYSI</sequence>
<dbReference type="EMBL" id="QAOI01000017">
    <property type="protein sequence ID" value="PTQ76441.1"/>
    <property type="molecule type" value="Genomic_DNA"/>
</dbReference>
<protein>
    <recommendedName>
        <fullName evidence="3">AAA domain-containing protein</fullName>
    </recommendedName>
</protein>
<dbReference type="InterPro" id="IPR027417">
    <property type="entry name" value="P-loop_NTPase"/>
</dbReference>
<gene>
    <name evidence="1" type="ORF">C8R26_11734</name>
</gene>
<dbReference type="Proteomes" id="UP000244128">
    <property type="component" value="Unassembled WGS sequence"/>
</dbReference>
<dbReference type="AlphaFoldDB" id="A0A2T5HXY2"/>
<reference evidence="1 2" key="1">
    <citation type="submission" date="2018-04" db="EMBL/GenBank/DDBJ databases">
        <title>Active sludge and wastewater microbial communities from Klosterneuburg, Austria.</title>
        <authorList>
            <person name="Wagner M."/>
        </authorList>
    </citation>
    <scope>NUCLEOTIDE SEQUENCE [LARGE SCALE GENOMIC DNA]</scope>
    <source>
        <strain evidence="1 2">Nm49</strain>
    </source>
</reference>
<dbReference type="RefSeq" id="WP_107803702.1">
    <property type="nucleotide sequence ID" value="NZ_QAOI01000017.1"/>
</dbReference>
<accession>A0A2T5HXY2</accession>